<feature type="region of interest" description="Disordered" evidence="1">
    <location>
        <begin position="362"/>
        <end position="385"/>
    </location>
</feature>
<feature type="signal peptide" evidence="2">
    <location>
        <begin position="1"/>
        <end position="33"/>
    </location>
</feature>
<name>A0A2T2XJ85_9FIRM</name>
<proteinExistence type="predicted"/>
<evidence type="ECO:0000259" key="3">
    <source>
        <dbReference type="Pfam" id="PF21722"/>
    </source>
</evidence>
<dbReference type="Proteomes" id="UP000242972">
    <property type="component" value="Unassembled WGS sequence"/>
</dbReference>
<dbReference type="InterPro" id="IPR049304">
    <property type="entry name" value="Gly_rich_dom"/>
</dbReference>
<accession>A0A2T2XJ85</accession>
<dbReference type="Pfam" id="PF21722">
    <property type="entry name" value="Gly_rich_2"/>
    <property type="match status" value="1"/>
</dbReference>
<gene>
    <name evidence="4" type="ORF">C7B46_05175</name>
</gene>
<dbReference type="EMBL" id="PXYW01000008">
    <property type="protein sequence ID" value="PSR34520.1"/>
    <property type="molecule type" value="Genomic_DNA"/>
</dbReference>
<feature type="region of interest" description="Disordered" evidence="1">
    <location>
        <begin position="225"/>
        <end position="267"/>
    </location>
</feature>
<dbReference type="Gene3D" id="1.20.5.320">
    <property type="entry name" value="6-Phosphogluconate Dehydrogenase, domain 3"/>
    <property type="match status" value="1"/>
</dbReference>
<feature type="chain" id="PRO_5039632004" description="Glycine-rich domain-containing protein" evidence="2">
    <location>
        <begin position="34"/>
        <end position="444"/>
    </location>
</feature>
<keyword evidence="2" id="KW-0732">Signal</keyword>
<evidence type="ECO:0000256" key="1">
    <source>
        <dbReference type="SAM" id="MobiDB-lite"/>
    </source>
</evidence>
<feature type="region of interest" description="Disordered" evidence="1">
    <location>
        <begin position="279"/>
        <end position="305"/>
    </location>
</feature>
<organism evidence="4 5">
    <name type="scientific">Sulfobacillus benefaciens</name>
    <dbReference type="NCBI Taxonomy" id="453960"/>
    <lineage>
        <taxon>Bacteria</taxon>
        <taxon>Bacillati</taxon>
        <taxon>Bacillota</taxon>
        <taxon>Clostridia</taxon>
        <taxon>Eubacteriales</taxon>
        <taxon>Clostridiales Family XVII. Incertae Sedis</taxon>
        <taxon>Sulfobacillus</taxon>
    </lineage>
</organism>
<dbReference type="AlphaFoldDB" id="A0A2T2XJ85"/>
<comment type="caution">
    <text evidence="4">The sequence shown here is derived from an EMBL/GenBank/DDBJ whole genome shotgun (WGS) entry which is preliminary data.</text>
</comment>
<feature type="compositionally biased region" description="Low complexity" evidence="1">
    <location>
        <begin position="226"/>
        <end position="235"/>
    </location>
</feature>
<evidence type="ECO:0000313" key="5">
    <source>
        <dbReference type="Proteomes" id="UP000242972"/>
    </source>
</evidence>
<evidence type="ECO:0000256" key="2">
    <source>
        <dbReference type="SAM" id="SignalP"/>
    </source>
</evidence>
<protein>
    <recommendedName>
        <fullName evidence="3">Glycine-rich domain-containing protein</fullName>
    </recommendedName>
</protein>
<feature type="region of interest" description="Disordered" evidence="1">
    <location>
        <begin position="327"/>
        <end position="350"/>
    </location>
</feature>
<feature type="compositionally biased region" description="Low complexity" evidence="1">
    <location>
        <begin position="369"/>
        <end position="379"/>
    </location>
</feature>
<feature type="domain" description="Glycine-rich" evidence="3">
    <location>
        <begin position="266"/>
        <end position="427"/>
    </location>
</feature>
<feature type="compositionally biased region" description="Gly residues" evidence="1">
    <location>
        <begin position="282"/>
        <end position="291"/>
    </location>
</feature>
<reference evidence="4 5" key="1">
    <citation type="journal article" date="2014" name="BMC Genomics">
        <title>Comparison of environmental and isolate Sulfobacillus genomes reveals diverse carbon, sulfur, nitrogen, and hydrogen metabolisms.</title>
        <authorList>
            <person name="Justice N.B."/>
            <person name="Norman A."/>
            <person name="Brown C.T."/>
            <person name="Singh A."/>
            <person name="Thomas B.C."/>
            <person name="Banfield J.F."/>
        </authorList>
    </citation>
    <scope>NUCLEOTIDE SEQUENCE [LARGE SCALE GENOMIC DNA]</scope>
    <source>
        <strain evidence="4">AMDSBA4</strain>
    </source>
</reference>
<evidence type="ECO:0000313" key="4">
    <source>
        <dbReference type="EMBL" id="PSR34520.1"/>
    </source>
</evidence>
<sequence length="444" mass="43294">MIAIRKDMAKTALLVLGSSGLLGLILADPPSLAAAAPAVTLTTSASSAKPGGAVTFTAQSSGISNPEYQFWVQDPDGQWVDAQNYSAQNTFILSNVMAGSYLVTVAVLSSTQLQTHAWSDAVQATPVSLFVDSQITAQAASTTPLLAEPDTITASAQNIDDPVYQFEYVSPDGQHHMAQAFSTSGTWVFVPHEFGTYHLDVLVKSDNAPASAADILQSTPLTVTSLLPQGATGPQGPAGPQGPQGLPGPQGPAGLNGGGTFFSENGTYTVPQGVKDVSVTLQGGGGGGGGNVADNDSVPGGGGGQGGKIQVILPVTSGEVLTVDVGIGGASGATDPTSDSSGGNGGSSELLEGSATLATASGGLGGGEVVPSSSGSLTSGTGGSGGQYSAVSPAVGLTATAGAAASGSNGAGISGFYGSGGAGAQGVNFATPGESGYVIIQPMS</sequence>